<evidence type="ECO:0000313" key="2">
    <source>
        <dbReference type="EMBL" id="KAL0564953.1"/>
    </source>
</evidence>
<evidence type="ECO:0000313" key="3">
    <source>
        <dbReference type="Proteomes" id="UP001465976"/>
    </source>
</evidence>
<reference evidence="2 3" key="1">
    <citation type="submission" date="2024-02" db="EMBL/GenBank/DDBJ databases">
        <title>A draft genome for the cacao thread blight pathogen Marasmius crinis-equi.</title>
        <authorList>
            <person name="Cohen S.P."/>
            <person name="Baruah I.K."/>
            <person name="Amoako-Attah I."/>
            <person name="Bukari Y."/>
            <person name="Meinhardt L.W."/>
            <person name="Bailey B.A."/>
        </authorList>
    </citation>
    <scope>NUCLEOTIDE SEQUENCE [LARGE SCALE GENOMIC DNA]</scope>
    <source>
        <strain evidence="2 3">GH-76</strain>
    </source>
</reference>
<protein>
    <submittedName>
        <fullName evidence="2">Uncharacterized protein</fullName>
    </submittedName>
</protein>
<dbReference type="Proteomes" id="UP001465976">
    <property type="component" value="Unassembled WGS sequence"/>
</dbReference>
<name>A0ABR3EPZ4_9AGAR</name>
<dbReference type="EMBL" id="JBAHYK010002498">
    <property type="protein sequence ID" value="KAL0564953.1"/>
    <property type="molecule type" value="Genomic_DNA"/>
</dbReference>
<proteinExistence type="predicted"/>
<accession>A0ABR3EPZ4</accession>
<organism evidence="2 3">
    <name type="scientific">Marasmius crinis-equi</name>
    <dbReference type="NCBI Taxonomy" id="585013"/>
    <lineage>
        <taxon>Eukaryota</taxon>
        <taxon>Fungi</taxon>
        <taxon>Dikarya</taxon>
        <taxon>Basidiomycota</taxon>
        <taxon>Agaricomycotina</taxon>
        <taxon>Agaricomycetes</taxon>
        <taxon>Agaricomycetidae</taxon>
        <taxon>Agaricales</taxon>
        <taxon>Marasmiineae</taxon>
        <taxon>Marasmiaceae</taxon>
        <taxon>Marasmius</taxon>
    </lineage>
</organism>
<sequence length="100" mass="10707">MLPSIRSTRLLLPPSIAKGVQAPIPSPTSALNVGKGKQAPALPELNSFVRYRIENGARLFRSKGKKLLATTSKDEISIGISEQTGYTDGVSDDLKDDLAQ</sequence>
<evidence type="ECO:0000256" key="1">
    <source>
        <dbReference type="SAM" id="MobiDB-lite"/>
    </source>
</evidence>
<gene>
    <name evidence="2" type="ORF">V5O48_017081</name>
</gene>
<comment type="caution">
    <text evidence="2">The sequence shown here is derived from an EMBL/GenBank/DDBJ whole genome shotgun (WGS) entry which is preliminary data.</text>
</comment>
<keyword evidence="3" id="KW-1185">Reference proteome</keyword>
<feature type="region of interest" description="Disordered" evidence="1">
    <location>
        <begin position="80"/>
        <end position="100"/>
    </location>
</feature>